<dbReference type="SUPFAM" id="SSF46785">
    <property type="entry name" value="Winged helix' DNA-binding domain"/>
    <property type="match status" value="1"/>
</dbReference>
<dbReference type="AlphaFoldDB" id="A0A9Q0YL62"/>
<feature type="transmembrane region" description="Helical" evidence="4">
    <location>
        <begin position="287"/>
        <end position="310"/>
    </location>
</feature>
<dbReference type="InterPro" id="IPR001766">
    <property type="entry name" value="Fork_head_dom"/>
</dbReference>
<reference evidence="6" key="1">
    <citation type="submission" date="2021-10" db="EMBL/GenBank/DDBJ databases">
        <title>Tropical sea cucumber genome reveals ecological adaptation and Cuvierian tubules defense mechanism.</title>
        <authorList>
            <person name="Chen T."/>
        </authorList>
    </citation>
    <scope>NUCLEOTIDE SEQUENCE</scope>
    <source>
        <strain evidence="6">Nanhai2018</strain>
        <tissue evidence="6">Muscle</tissue>
    </source>
</reference>
<proteinExistence type="predicted"/>
<evidence type="ECO:0000256" key="4">
    <source>
        <dbReference type="SAM" id="Phobius"/>
    </source>
</evidence>
<dbReference type="InterPro" id="IPR036390">
    <property type="entry name" value="WH_DNA-bd_sf"/>
</dbReference>
<sequence>MTPYFNPMTAVYVEHGMENMHSVKTEEEGGVIIATSSSYDTPASAMHIHANAGDESFSEADEVDSTKSGFIPILTEAMREIIDDHQLATNSNDNSEPIQTVPQQDNQQQYPNYVTVGVIPCDVELKNGCEETGDGQKELPAFMESVHQPSENQNQNNCYQGIGCPNDVTSCSTSAYQIGTPEVHYSVSKPGDCLETHSQSTPQEPSPALSASSAKPVSPKGLVGSGLTIEGPFLNGFQKPKINIVQQILQAFKASSKKEMHPSEVYDAIQKLYPYYRQLNQKKKKSWMVIVLLVFQHFFLHCTHLTLMYIKASTGLCRTDPVT</sequence>
<evidence type="ECO:0000256" key="1">
    <source>
        <dbReference type="ARBA" id="ARBA00023125"/>
    </source>
</evidence>
<dbReference type="GO" id="GO:0005634">
    <property type="term" value="C:nucleus"/>
    <property type="evidence" value="ECO:0007669"/>
    <property type="project" value="UniProtKB-SubCell"/>
</dbReference>
<dbReference type="PROSITE" id="PS50039">
    <property type="entry name" value="FORK_HEAD_3"/>
    <property type="match status" value="1"/>
</dbReference>
<dbReference type="GO" id="GO:0043565">
    <property type="term" value="F:sequence-specific DNA binding"/>
    <property type="evidence" value="ECO:0007669"/>
    <property type="project" value="InterPro"/>
</dbReference>
<dbReference type="EMBL" id="JAIZAY010000020">
    <property type="protein sequence ID" value="KAJ8022649.1"/>
    <property type="molecule type" value="Genomic_DNA"/>
</dbReference>
<keyword evidence="7" id="KW-1185">Reference proteome</keyword>
<dbReference type="Proteomes" id="UP001152320">
    <property type="component" value="Chromosome 20"/>
</dbReference>
<feature type="DNA-binding region" description="Fork-head" evidence="2">
    <location>
        <begin position="239"/>
        <end position="287"/>
    </location>
</feature>
<dbReference type="Gene3D" id="1.10.10.10">
    <property type="entry name" value="Winged helix-like DNA-binding domain superfamily/Winged helix DNA-binding domain"/>
    <property type="match status" value="1"/>
</dbReference>
<feature type="compositionally biased region" description="Polar residues" evidence="3">
    <location>
        <begin position="88"/>
        <end position="98"/>
    </location>
</feature>
<keyword evidence="1 2" id="KW-0238">DNA-binding</keyword>
<dbReference type="InterPro" id="IPR036388">
    <property type="entry name" value="WH-like_DNA-bd_sf"/>
</dbReference>
<dbReference type="OrthoDB" id="5954824at2759"/>
<evidence type="ECO:0000259" key="5">
    <source>
        <dbReference type="PROSITE" id="PS50039"/>
    </source>
</evidence>
<feature type="region of interest" description="Disordered" evidence="3">
    <location>
        <begin position="189"/>
        <end position="217"/>
    </location>
</feature>
<keyword evidence="2" id="KW-0539">Nucleus</keyword>
<dbReference type="Pfam" id="PF00250">
    <property type="entry name" value="Forkhead"/>
    <property type="match status" value="1"/>
</dbReference>
<evidence type="ECO:0000313" key="7">
    <source>
        <dbReference type="Proteomes" id="UP001152320"/>
    </source>
</evidence>
<evidence type="ECO:0000313" key="6">
    <source>
        <dbReference type="EMBL" id="KAJ8022649.1"/>
    </source>
</evidence>
<dbReference type="GO" id="GO:0003700">
    <property type="term" value="F:DNA-binding transcription factor activity"/>
    <property type="evidence" value="ECO:0007669"/>
    <property type="project" value="InterPro"/>
</dbReference>
<feature type="domain" description="Fork-head" evidence="5">
    <location>
        <begin position="239"/>
        <end position="287"/>
    </location>
</feature>
<feature type="region of interest" description="Disordered" evidence="3">
    <location>
        <begin position="88"/>
        <end position="107"/>
    </location>
</feature>
<comment type="subcellular location">
    <subcellularLocation>
        <location evidence="2">Nucleus</location>
    </subcellularLocation>
</comment>
<keyword evidence="4" id="KW-0812">Transmembrane</keyword>
<feature type="compositionally biased region" description="Low complexity" evidence="3">
    <location>
        <begin position="202"/>
        <end position="217"/>
    </location>
</feature>
<accession>A0A9Q0YL62</accession>
<comment type="caution">
    <text evidence="6">The sequence shown here is derived from an EMBL/GenBank/DDBJ whole genome shotgun (WGS) entry which is preliminary data.</text>
</comment>
<gene>
    <name evidence="6" type="ORF">HOLleu_37612</name>
</gene>
<evidence type="ECO:0000256" key="2">
    <source>
        <dbReference type="PROSITE-ProRule" id="PRU00089"/>
    </source>
</evidence>
<protein>
    <recommendedName>
        <fullName evidence="5">Fork-head domain-containing protein</fullName>
    </recommendedName>
</protein>
<name>A0A9Q0YL62_HOLLE</name>
<keyword evidence="4" id="KW-0472">Membrane</keyword>
<keyword evidence="4" id="KW-1133">Transmembrane helix</keyword>
<organism evidence="6 7">
    <name type="scientific">Holothuria leucospilota</name>
    <name type="common">Black long sea cucumber</name>
    <name type="synonym">Mertensiothuria leucospilota</name>
    <dbReference type="NCBI Taxonomy" id="206669"/>
    <lineage>
        <taxon>Eukaryota</taxon>
        <taxon>Metazoa</taxon>
        <taxon>Echinodermata</taxon>
        <taxon>Eleutherozoa</taxon>
        <taxon>Echinozoa</taxon>
        <taxon>Holothuroidea</taxon>
        <taxon>Aspidochirotacea</taxon>
        <taxon>Aspidochirotida</taxon>
        <taxon>Holothuriidae</taxon>
        <taxon>Holothuria</taxon>
    </lineage>
</organism>
<evidence type="ECO:0000256" key="3">
    <source>
        <dbReference type="SAM" id="MobiDB-lite"/>
    </source>
</evidence>